<sequence>MPGPFRTTPARNTAVDTIRLVGLVGICVVNLPFIALPGAAGLVLPDAGLDRLAMLTVETLFQAKFFLLFSFVFGWSFHLQDLAARRAGASPARRHLRRMAALAVIGCLHGILVFPGDILVIYALLGCGLVAVRHLSAPALARLALAMLPLAALCLTVLWVSLPEAAFSQPPAGDALSQRIDEWLSTLGFLLVFQGPLAFGAFCLGLAAGKSGFFAPDHPWQHRLDRALPWLLVIGLPLNLFHAAATGGLLPAEWVFATLAGVWALAPGAPILAAAWLALILRLTRFRPLPEILIAAGRNSLSIYVLQGMLAGLTFCVVGHGSVGQARLLVVALPLAGAAILALAAWAVVAARGPLERLLRRMSGA</sequence>
<feature type="transmembrane region" description="Helical" evidence="1">
    <location>
        <begin position="328"/>
        <end position="351"/>
    </location>
</feature>
<dbReference type="AlphaFoldDB" id="A0A3B9ITX0"/>
<dbReference type="EMBL" id="DMAI01000466">
    <property type="protein sequence ID" value="HAE51264.1"/>
    <property type="molecule type" value="Genomic_DNA"/>
</dbReference>
<dbReference type="Proteomes" id="UP000257706">
    <property type="component" value="Unassembled WGS sequence"/>
</dbReference>
<feature type="transmembrane region" description="Helical" evidence="1">
    <location>
        <begin position="119"/>
        <end position="136"/>
    </location>
</feature>
<organism evidence="3 4">
    <name type="scientific">Tistrella mobilis</name>
    <dbReference type="NCBI Taxonomy" id="171437"/>
    <lineage>
        <taxon>Bacteria</taxon>
        <taxon>Pseudomonadati</taxon>
        <taxon>Pseudomonadota</taxon>
        <taxon>Alphaproteobacteria</taxon>
        <taxon>Geminicoccales</taxon>
        <taxon>Geminicoccaceae</taxon>
        <taxon>Tistrella</taxon>
    </lineage>
</organism>
<name>A0A3B9ITX0_9PROT</name>
<evidence type="ECO:0000256" key="1">
    <source>
        <dbReference type="SAM" id="Phobius"/>
    </source>
</evidence>
<gene>
    <name evidence="3" type="ORF">DCK97_28015</name>
</gene>
<feature type="transmembrane region" description="Helical" evidence="1">
    <location>
        <begin position="228"/>
        <end position="250"/>
    </location>
</feature>
<keyword evidence="1" id="KW-1133">Transmembrane helix</keyword>
<feature type="transmembrane region" description="Helical" evidence="1">
    <location>
        <begin position="20"/>
        <end position="45"/>
    </location>
</feature>
<feature type="transmembrane region" description="Helical" evidence="1">
    <location>
        <begin position="256"/>
        <end position="281"/>
    </location>
</feature>
<evidence type="ECO:0000313" key="4">
    <source>
        <dbReference type="Proteomes" id="UP000257706"/>
    </source>
</evidence>
<proteinExistence type="predicted"/>
<feature type="transmembrane region" description="Helical" evidence="1">
    <location>
        <begin position="143"/>
        <end position="163"/>
    </location>
</feature>
<dbReference type="PANTHER" id="PTHR30590">
    <property type="entry name" value="INNER MEMBRANE PROTEIN"/>
    <property type="match status" value="1"/>
</dbReference>
<keyword evidence="1" id="KW-0472">Membrane</keyword>
<feature type="transmembrane region" description="Helical" evidence="1">
    <location>
        <begin position="301"/>
        <end position="322"/>
    </location>
</feature>
<keyword evidence="1" id="KW-0812">Transmembrane</keyword>
<reference evidence="3 4" key="1">
    <citation type="journal article" date="2018" name="Nat. Biotechnol.">
        <title>A standardized bacterial taxonomy based on genome phylogeny substantially revises the tree of life.</title>
        <authorList>
            <person name="Parks D.H."/>
            <person name="Chuvochina M."/>
            <person name="Waite D.W."/>
            <person name="Rinke C."/>
            <person name="Skarshewski A."/>
            <person name="Chaumeil P.A."/>
            <person name="Hugenholtz P."/>
        </authorList>
    </citation>
    <scope>NUCLEOTIDE SEQUENCE [LARGE SCALE GENOMIC DNA]</scope>
    <source>
        <strain evidence="3">UBA8739</strain>
    </source>
</reference>
<dbReference type="Pfam" id="PF04235">
    <property type="entry name" value="DUF418"/>
    <property type="match status" value="1"/>
</dbReference>
<dbReference type="InterPro" id="IPR052529">
    <property type="entry name" value="Bact_Transport_Assoc"/>
</dbReference>
<comment type="caution">
    <text evidence="3">The sequence shown here is derived from an EMBL/GenBank/DDBJ whole genome shotgun (WGS) entry which is preliminary data.</text>
</comment>
<dbReference type="InterPro" id="IPR007349">
    <property type="entry name" value="DUF418"/>
</dbReference>
<dbReference type="PANTHER" id="PTHR30590:SF2">
    <property type="entry name" value="INNER MEMBRANE PROTEIN"/>
    <property type="match status" value="1"/>
</dbReference>
<protein>
    <recommendedName>
        <fullName evidence="2">DUF418 domain-containing protein</fullName>
    </recommendedName>
</protein>
<feature type="transmembrane region" description="Helical" evidence="1">
    <location>
        <begin position="96"/>
        <end position="113"/>
    </location>
</feature>
<feature type="transmembrane region" description="Helical" evidence="1">
    <location>
        <begin position="183"/>
        <end position="207"/>
    </location>
</feature>
<evidence type="ECO:0000259" key="2">
    <source>
        <dbReference type="Pfam" id="PF04235"/>
    </source>
</evidence>
<feature type="domain" description="DUF418" evidence="2">
    <location>
        <begin position="208"/>
        <end position="362"/>
    </location>
</feature>
<evidence type="ECO:0000313" key="3">
    <source>
        <dbReference type="EMBL" id="HAE51264.1"/>
    </source>
</evidence>
<accession>A0A3B9ITX0</accession>